<feature type="region of interest" description="Disordered" evidence="1">
    <location>
        <begin position="52"/>
        <end position="143"/>
    </location>
</feature>
<feature type="compositionally biased region" description="Basic and acidic residues" evidence="1">
    <location>
        <begin position="59"/>
        <end position="68"/>
    </location>
</feature>
<feature type="compositionally biased region" description="Basic and acidic residues" evidence="1">
    <location>
        <begin position="106"/>
        <end position="122"/>
    </location>
</feature>
<proteinExistence type="predicted"/>
<sequence>MNSTEAKQGFITFVITLVVASGVFAALYLAVNKLNTKAEVEVAVSDQTVVSAPTPAPRETAKEEKQKENVFAALVKPETPTEGSAKDDVKKEEVKGDTTTLATDTPKQETKQELKKLPEKSSKVLGAADNAPQTTPGAVPTTGTGSFTSLILISAIFIIYGTYFGLKRARPLAIRNFERRITKGL</sequence>
<evidence type="ECO:0000313" key="4">
    <source>
        <dbReference type="Proteomes" id="UP000176504"/>
    </source>
</evidence>
<dbReference type="AlphaFoldDB" id="A0A1F4VE75"/>
<gene>
    <name evidence="3" type="ORF">A3A78_04670</name>
</gene>
<feature type="transmembrane region" description="Helical" evidence="2">
    <location>
        <begin position="9"/>
        <end position="31"/>
    </location>
</feature>
<keyword evidence="2" id="KW-0472">Membrane</keyword>
<evidence type="ECO:0000313" key="3">
    <source>
        <dbReference type="EMBL" id="OGC55240.1"/>
    </source>
</evidence>
<accession>A0A1F4VE75</accession>
<evidence type="ECO:0000256" key="2">
    <source>
        <dbReference type="SAM" id="Phobius"/>
    </source>
</evidence>
<reference evidence="3 4" key="1">
    <citation type="journal article" date="2016" name="Nat. Commun.">
        <title>Thousands of microbial genomes shed light on interconnected biogeochemical processes in an aquifer system.</title>
        <authorList>
            <person name="Anantharaman K."/>
            <person name="Brown C.T."/>
            <person name="Hug L.A."/>
            <person name="Sharon I."/>
            <person name="Castelle C.J."/>
            <person name="Probst A.J."/>
            <person name="Thomas B.C."/>
            <person name="Singh A."/>
            <person name="Wilkins M.J."/>
            <person name="Karaoz U."/>
            <person name="Brodie E.L."/>
            <person name="Williams K.H."/>
            <person name="Hubbard S.S."/>
            <person name="Banfield J.F."/>
        </authorList>
    </citation>
    <scope>NUCLEOTIDE SEQUENCE [LARGE SCALE GENOMIC DNA]</scope>
</reference>
<dbReference type="Proteomes" id="UP000176504">
    <property type="component" value="Unassembled WGS sequence"/>
</dbReference>
<feature type="transmembrane region" description="Helical" evidence="2">
    <location>
        <begin position="147"/>
        <end position="166"/>
    </location>
</feature>
<name>A0A1F4VE75_UNCKA</name>
<protein>
    <submittedName>
        <fullName evidence="3">Uncharacterized protein</fullName>
    </submittedName>
</protein>
<comment type="caution">
    <text evidence="3">The sequence shown here is derived from an EMBL/GenBank/DDBJ whole genome shotgun (WGS) entry which is preliminary data.</text>
</comment>
<keyword evidence="2" id="KW-0812">Transmembrane</keyword>
<evidence type="ECO:0000256" key="1">
    <source>
        <dbReference type="SAM" id="MobiDB-lite"/>
    </source>
</evidence>
<organism evidence="3 4">
    <name type="scientific">candidate division WWE3 bacterium RIFCSPLOWO2_01_FULL_41_18</name>
    <dbReference type="NCBI Taxonomy" id="1802625"/>
    <lineage>
        <taxon>Bacteria</taxon>
        <taxon>Katanobacteria</taxon>
    </lineage>
</organism>
<keyword evidence="2" id="KW-1133">Transmembrane helix</keyword>
<feature type="compositionally biased region" description="Low complexity" evidence="1">
    <location>
        <begin position="132"/>
        <end position="143"/>
    </location>
</feature>
<dbReference type="EMBL" id="MEVI01000003">
    <property type="protein sequence ID" value="OGC55240.1"/>
    <property type="molecule type" value="Genomic_DNA"/>
</dbReference>
<feature type="compositionally biased region" description="Basic and acidic residues" evidence="1">
    <location>
        <begin position="84"/>
        <end position="96"/>
    </location>
</feature>